<dbReference type="GO" id="GO:0006281">
    <property type="term" value="P:DNA repair"/>
    <property type="evidence" value="ECO:0007669"/>
    <property type="project" value="UniProtKB-KW"/>
</dbReference>
<evidence type="ECO:0000256" key="2">
    <source>
        <dbReference type="ARBA" id="ARBA00022806"/>
    </source>
</evidence>
<sequence>MTAHADLLENSPMSVATVDGIAPSIWDAAHDVDARRPRSRQTQLGASDTVCGRRAAYILHGTTPTDHPDKRAAILGTFIHHGLLESARTEYRWLVERSVQDNLIRGHVDVVQLDAATAARLPARHRPAIPADVLTVEDVKTKSTYLWDRVLRYGATAAELRQVQLYAGALFEVGFEDVPGQRYLSRLGPLNIGRIRFRFINRDSGAEHVQEIDFDPQRAAEAQWWVERVRETGNPEEMPRDFNGPGLDAICDYCPFRSLCWPGTAPGVPEQAALIRNDADREQALIDYVKGHELASEGDRTKKFARKKLDQSPEGIYGPNKLSWRGGNDEEKDDVEAMVDLHEVAGIPVPMTPDVNRMVKNLKDAGLAIPRRKTGKKTPAVINIAPA</sequence>
<dbReference type="Pfam" id="PF12705">
    <property type="entry name" value="PDDEXK_1"/>
    <property type="match status" value="1"/>
</dbReference>
<dbReference type="STRING" id="85558.T45_00302"/>
<evidence type="ECO:0000256" key="1">
    <source>
        <dbReference type="ARBA" id="ARBA00022763"/>
    </source>
</evidence>
<evidence type="ECO:0000313" key="6">
    <source>
        <dbReference type="Proteomes" id="UP000010931"/>
    </source>
</evidence>
<dbReference type="InterPro" id="IPR011604">
    <property type="entry name" value="PDDEXK-like_dom_sf"/>
</dbReference>
<organism evidence="5 6">
    <name type="scientific">Streptomyces turgidiscabies (strain Car8)</name>
    <dbReference type="NCBI Taxonomy" id="698760"/>
    <lineage>
        <taxon>Bacteria</taxon>
        <taxon>Bacillati</taxon>
        <taxon>Actinomycetota</taxon>
        <taxon>Actinomycetes</taxon>
        <taxon>Kitasatosporales</taxon>
        <taxon>Streptomycetaceae</taxon>
        <taxon>Streptomyces</taxon>
    </lineage>
</organism>
<dbReference type="InterPro" id="IPR038726">
    <property type="entry name" value="PDDEXK_AddAB-type"/>
</dbReference>
<keyword evidence="6" id="KW-1185">Reference proteome</keyword>
<protein>
    <recommendedName>
        <fullName evidence="4">PD-(D/E)XK endonuclease-like domain-containing protein</fullName>
    </recommendedName>
</protein>
<dbReference type="Proteomes" id="UP000010931">
    <property type="component" value="Unassembled WGS sequence"/>
</dbReference>
<keyword evidence="2" id="KW-0067">ATP-binding</keyword>
<dbReference type="GO" id="GO:0004386">
    <property type="term" value="F:helicase activity"/>
    <property type="evidence" value="ECO:0007669"/>
    <property type="project" value="UniProtKB-KW"/>
</dbReference>
<keyword evidence="1" id="KW-0227">DNA damage</keyword>
<gene>
    <name evidence="5" type="ORF">STRTUCAR8_03621</name>
</gene>
<feature type="domain" description="PD-(D/E)XK endonuclease-like" evidence="4">
    <location>
        <begin position="134"/>
        <end position="260"/>
    </location>
</feature>
<keyword evidence="2" id="KW-0547">Nucleotide-binding</keyword>
<dbReference type="AlphaFoldDB" id="L7FD64"/>
<keyword evidence="3" id="KW-0234">DNA repair</keyword>
<proteinExistence type="predicted"/>
<evidence type="ECO:0000259" key="4">
    <source>
        <dbReference type="Pfam" id="PF12705"/>
    </source>
</evidence>
<dbReference type="PATRIC" id="fig|698760.3.peg.2779"/>
<dbReference type="Gene3D" id="3.90.320.10">
    <property type="match status" value="1"/>
</dbReference>
<evidence type="ECO:0000313" key="5">
    <source>
        <dbReference type="EMBL" id="ELP68570.1"/>
    </source>
</evidence>
<keyword evidence="2" id="KW-0347">Helicase</keyword>
<dbReference type="EMBL" id="AEJB01000208">
    <property type="protein sequence ID" value="ELP68570.1"/>
    <property type="molecule type" value="Genomic_DNA"/>
</dbReference>
<accession>L7FD64</accession>
<evidence type="ECO:0000256" key="3">
    <source>
        <dbReference type="ARBA" id="ARBA00023204"/>
    </source>
</evidence>
<comment type="caution">
    <text evidence="5">The sequence shown here is derived from an EMBL/GenBank/DDBJ whole genome shotgun (WGS) entry which is preliminary data.</text>
</comment>
<reference evidence="5 6" key="1">
    <citation type="journal article" date="2011" name="Plasmid">
        <title>Streptomyces turgidiscabies Car8 contains a modular pathogenicity island that shares virulence genes with other actinobacterial plant pathogens.</title>
        <authorList>
            <person name="Huguet-Tapia J.C."/>
            <person name="Badger J.H."/>
            <person name="Loria R."/>
            <person name="Pettis G.S."/>
        </authorList>
    </citation>
    <scope>NUCLEOTIDE SEQUENCE [LARGE SCALE GENOMIC DNA]</scope>
    <source>
        <strain evidence="5 6">Car8</strain>
    </source>
</reference>
<keyword evidence="2" id="KW-0378">Hydrolase</keyword>
<name>L7FD64_STRT8</name>